<keyword evidence="2" id="KW-1003">Cell membrane</keyword>
<evidence type="ECO:0000256" key="4">
    <source>
        <dbReference type="ARBA" id="ARBA00022989"/>
    </source>
</evidence>
<evidence type="ECO:0000256" key="3">
    <source>
        <dbReference type="ARBA" id="ARBA00022692"/>
    </source>
</evidence>
<keyword evidence="9" id="KW-1185">Reference proteome</keyword>
<evidence type="ECO:0000313" key="8">
    <source>
        <dbReference type="EMBL" id="MBD8525849.1"/>
    </source>
</evidence>
<proteinExistence type="predicted"/>
<evidence type="ECO:0000256" key="6">
    <source>
        <dbReference type="SAM" id="Phobius"/>
    </source>
</evidence>
<comment type="subcellular location">
    <subcellularLocation>
        <location evidence="1">Cell membrane</location>
        <topology evidence="1">Multi-pass membrane protein</topology>
    </subcellularLocation>
</comment>
<keyword evidence="4 6" id="KW-1133">Transmembrane helix</keyword>
<dbReference type="AlphaFoldDB" id="A0AAW3ZKY7"/>
<sequence>MTHELADQDVVVHALPRIPAFLIDAVVVALLALPLLWLTILNTQSLRQALGADATLALLLLPSLLLLMLPALMDSLSSGSIGKRMMQLRVVDARGRRPNLLRSLSRHAVKLLVHGLLPGIWLLAERLLLRGLNVHDWLCGTRVVASGASAAQLARVLPASFAPTLLGQALRAVFAIGAALLLFLVGSAWLAVILVEPNPTRKALAPLVEQARGISRASENQFYKTGRFTDNLSELGLAEQTAFSTVKFNAQNGSFILRLNSEFSELHGRSLLLYPELKRGDRAEVRRWRCGSPDITAEHLPFGCRDSVAGYE</sequence>
<dbReference type="Pfam" id="PF06271">
    <property type="entry name" value="RDD"/>
    <property type="match status" value="1"/>
</dbReference>
<dbReference type="Proteomes" id="UP000613768">
    <property type="component" value="Unassembled WGS sequence"/>
</dbReference>
<name>A0AAW3ZKY7_9GAMM</name>
<evidence type="ECO:0000259" key="7">
    <source>
        <dbReference type="Pfam" id="PF06271"/>
    </source>
</evidence>
<evidence type="ECO:0000256" key="2">
    <source>
        <dbReference type="ARBA" id="ARBA00022475"/>
    </source>
</evidence>
<accession>A0AAW3ZKY7</accession>
<evidence type="ECO:0000313" key="9">
    <source>
        <dbReference type="Proteomes" id="UP000613768"/>
    </source>
</evidence>
<feature type="domain" description="RDD" evidence="7">
    <location>
        <begin position="13"/>
        <end position="175"/>
    </location>
</feature>
<keyword evidence="5 6" id="KW-0472">Membrane</keyword>
<feature type="transmembrane region" description="Helical" evidence="6">
    <location>
        <begin position="21"/>
        <end position="42"/>
    </location>
</feature>
<evidence type="ECO:0000256" key="5">
    <source>
        <dbReference type="ARBA" id="ARBA00023136"/>
    </source>
</evidence>
<dbReference type="InterPro" id="IPR051791">
    <property type="entry name" value="Pra-immunoreactive"/>
</dbReference>
<dbReference type="EMBL" id="JACYTR010000013">
    <property type="protein sequence ID" value="MBD8525849.1"/>
    <property type="molecule type" value="Genomic_DNA"/>
</dbReference>
<dbReference type="PANTHER" id="PTHR36115">
    <property type="entry name" value="PROLINE-RICH ANTIGEN HOMOLOG-RELATED"/>
    <property type="match status" value="1"/>
</dbReference>
<keyword evidence="3 6" id="KW-0812">Transmembrane</keyword>
<protein>
    <submittedName>
        <fullName evidence="8">RDD family protein</fullName>
    </submittedName>
</protein>
<dbReference type="GO" id="GO:0005886">
    <property type="term" value="C:plasma membrane"/>
    <property type="evidence" value="ECO:0007669"/>
    <property type="project" value="UniProtKB-SubCell"/>
</dbReference>
<dbReference type="PANTHER" id="PTHR36115:SF6">
    <property type="entry name" value="PROLINE-RICH ANTIGEN HOMOLOG"/>
    <property type="match status" value="1"/>
</dbReference>
<reference evidence="8 9" key="1">
    <citation type="submission" date="2020-09" db="EMBL/GenBank/DDBJ databases">
        <title>Pseudoxanthomonas sp. CAU 1598 isolated from sand of Yaerae Beach.</title>
        <authorList>
            <person name="Kim W."/>
        </authorList>
    </citation>
    <scope>NUCLEOTIDE SEQUENCE [LARGE SCALE GENOMIC DNA]</scope>
    <source>
        <strain evidence="8 9">CAU 1598</strain>
    </source>
</reference>
<gene>
    <name evidence="8" type="ORF">IFO71_08840</name>
</gene>
<dbReference type="InterPro" id="IPR010432">
    <property type="entry name" value="RDD"/>
</dbReference>
<comment type="caution">
    <text evidence="8">The sequence shown here is derived from an EMBL/GenBank/DDBJ whole genome shotgun (WGS) entry which is preliminary data.</text>
</comment>
<evidence type="ECO:0000256" key="1">
    <source>
        <dbReference type="ARBA" id="ARBA00004651"/>
    </source>
</evidence>
<feature type="transmembrane region" description="Helical" evidence="6">
    <location>
        <begin position="54"/>
        <end position="76"/>
    </location>
</feature>
<dbReference type="RefSeq" id="WP_192029268.1">
    <property type="nucleotide sequence ID" value="NZ_JACYTR010000013.1"/>
</dbReference>
<feature type="transmembrane region" description="Helical" evidence="6">
    <location>
        <begin position="172"/>
        <end position="195"/>
    </location>
</feature>
<organism evidence="8 9">
    <name type="scientific">Pseudomarimonas arenosa</name>
    <dbReference type="NCBI Taxonomy" id="2774145"/>
    <lineage>
        <taxon>Bacteria</taxon>
        <taxon>Pseudomonadati</taxon>
        <taxon>Pseudomonadota</taxon>
        <taxon>Gammaproteobacteria</taxon>
        <taxon>Lysobacterales</taxon>
        <taxon>Lysobacteraceae</taxon>
        <taxon>Pseudomarimonas</taxon>
    </lineage>
</organism>